<dbReference type="STRING" id="1294263.JCM21531_2814"/>
<dbReference type="GO" id="GO:0003723">
    <property type="term" value="F:RNA binding"/>
    <property type="evidence" value="ECO:0007669"/>
    <property type="project" value="InterPro"/>
</dbReference>
<dbReference type="GO" id="GO:0160147">
    <property type="term" value="F:tRNA pseudouridine(38-40) synthase activity"/>
    <property type="evidence" value="ECO:0007669"/>
    <property type="project" value="UniProtKB-EC"/>
</dbReference>
<dbReference type="InterPro" id="IPR020103">
    <property type="entry name" value="PsdUridine_synth_cat_dom_sf"/>
</dbReference>
<feature type="binding site" evidence="4 6">
    <location>
        <position position="111"/>
    </location>
    <ligand>
        <name>substrate</name>
    </ligand>
</feature>
<gene>
    <name evidence="4" type="primary">truA</name>
    <name evidence="9" type="ORF">JCM21531_2814</name>
</gene>
<dbReference type="PIRSF" id="PIRSF001430">
    <property type="entry name" value="tRNA_psdUrid_synth"/>
    <property type="match status" value="1"/>
</dbReference>
<dbReference type="InterPro" id="IPR001406">
    <property type="entry name" value="PsdUridine_synth_TruA"/>
</dbReference>
<dbReference type="PANTHER" id="PTHR11142:SF22">
    <property type="entry name" value="TRNA PSEUDOURIDINE SYNTHASE A 2"/>
    <property type="match status" value="1"/>
</dbReference>
<dbReference type="InterPro" id="IPR020094">
    <property type="entry name" value="TruA/RsuA/RluB/E/F_N"/>
</dbReference>
<evidence type="ECO:0000313" key="10">
    <source>
        <dbReference type="Proteomes" id="UP000019109"/>
    </source>
</evidence>
<dbReference type="InterPro" id="IPR020095">
    <property type="entry name" value="PsdUridine_synth_TruA_C"/>
</dbReference>
<comment type="subunit">
    <text evidence="4">Homodimer.</text>
</comment>
<dbReference type="Gene3D" id="3.30.70.580">
    <property type="entry name" value="Pseudouridine synthase I, catalytic domain, N-terminal subdomain"/>
    <property type="match status" value="1"/>
</dbReference>
<dbReference type="CDD" id="cd02570">
    <property type="entry name" value="PseudoU_synth_EcTruA"/>
    <property type="match status" value="1"/>
</dbReference>
<dbReference type="EMBL" id="BAVR01000034">
    <property type="protein sequence ID" value="GAE89302.1"/>
    <property type="molecule type" value="Genomic_DNA"/>
</dbReference>
<comment type="function">
    <text evidence="4">Formation of pseudouridine at positions 38, 39 and 40 in the anticodon stem and loop of transfer RNAs.</text>
</comment>
<comment type="caution">
    <text evidence="9">The sequence shown here is derived from an EMBL/GenBank/DDBJ whole genome shotgun (WGS) entry which is preliminary data.</text>
</comment>
<keyword evidence="3 4" id="KW-0413">Isomerase</keyword>
<name>W4V7U5_9FIRM</name>
<dbReference type="GO" id="GO:0031119">
    <property type="term" value="P:tRNA pseudouridine synthesis"/>
    <property type="evidence" value="ECO:0007669"/>
    <property type="project" value="UniProtKB-UniRule"/>
</dbReference>
<accession>W4V7U5</accession>
<evidence type="ECO:0000256" key="4">
    <source>
        <dbReference type="HAMAP-Rule" id="MF_00171"/>
    </source>
</evidence>
<dbReference type="Proteomes" id="UP000019109">
    <property type="component" value="Unassembled WGS sequence"/>
</dbReference>
<keyword evidence="10" id="KW-1185">Reference proteome</keyword>
<evidence type="ECO:0000256" key="6">
    <source>
        <dbReference type="PIRSR" id="PIRSR001430-2"/>
    </source>
</evidence>
<dbReference type="Gene3D" id="3.30.70.660">
    <property type="entry name" value="Pseudouridine synthase I, catalytic domain, C-terminal subdomain"/>
    <property type="match status" value="1"/>
</dbReference>
<keyword evidence="2 4" id="KW-0819">tRNA processing</keyword>
<dbReference type="SUPFAM" id="SSF55120">
    <property type="entry name" value="Pseudouridine synthase"/>
    <property type="match status" value="1"/>
</dbReference>
<dbReference type="FunFam" id="3.30.70.580:FF:000001">
    <property type="entry name" value="tRNA pseudouridine synthase A"/>
    <property type="match status" value="1"/>
</dbReference>
<evidence type="ECO:0000256" key="3">
    <source>
        <dbReference type="ARBA" id="ARBA00023235"/>
    </source>
</evidence>
<protein>
    <recommendedName>
        <fullName evidence="4">tRNA pseudouridine synthase A</fullName>
        <ecNumber evidence="4">5.4.99.12</ecNumber>
    </recommendedName>
    <alternativeName>
        <fullName evidence="4">tRNA pseudouridine(38-40) synthase</fullName>
    </alternativeName>
    <alternativeName>
        <fullName evidence="4">tRNA pseudouridylate synthase I</fullName>
    </alternativeName>
    <alternativeName>
        <fullName evidence="4">tRNA-uridine isomerase I</fullName>
    </alternativeName>
</protein>
<sequence>MRNIKMTVQYDGSRYLGWQRLGDSDKTIQGKIEMVLSAMTGENIEVIGSGRTDAGVHAIKQVANFRTQSRMPLEAMLDYCYRYLPEDILIPDMQEVDERFHSRYNAKAKKYLYRIWNDKFHNPFYRKYTCHIPDCLDIDLMRAAARYLVGEHDYTSFTSLKSKKKSKVKKVYSIDIEMKDKMIDILFYGNGFLYNMVRIMTGTLIEVGLGKISLIPWKVY</sequence>
<evidence type="ECO:0000313" key="9">
    <source>
        <dbReference type="EMBL" id="GAE89302.1"/>
    </source>
</evidence>
<evidence type="ECO:0000259" key="8">
    <source>
        <dbReference type="Pfam" id="PF01416"/>
    </source>
</evidence>
<feature type="domain" description="Pseudouridine synthase I TruA alpha/beta" evidence="8">
    <location>
        <begin position="7"/>
        <end position="105"/>
    </location>
</feature>
<evidence type="ECO:0000256" key="2">
    <source>
        <dbReference type="ARBA" id="ARBA00022694"/>
    </source>
</evidence>
<evidence type="ECO:0000256" key="5">
    <source>
        <dbReference type="PIRSR" id="PIRSR001430-1"/>
    </source>
</evidence>
<dbReference type="HAMAP" id="MF_00171">
    <property type="entry name" value="TruA"/>
    <property type="match status" value="1"/>
</dbReference>
<comment type="similarity">
    <text evidence="1 4 7">Belongs to the tRNA pseudouridine synthase TruA family.</text>
</comment>
<proteinExistence type="inferred from homology"/>
<dbReference type="AlphaFoldDB" id="W4V7U5"/>
<reference evidence="9" key="1">
    <citation type="journal article" date="2014" name="Genome Announc.">
        <title>Draft Genome Sequence of Clostridium straminisolvens Strain JCM 21531T, Isolated from a Cellulose-Degrading Bacterial Community.</title>
        <authorList>
            <person name="Yuki M."/>
            <person name="Oshima K."/>
            <person name="Suda W."/>
            <person name="Sakamoto M."/>
            <person name="Kitamura K."/>
            <person name="Iida T."/>
            <person name="Hattori M."/>
            <person name="Ohkuma M."/>
        </authorList>
    </citation>
    <scope>NUCLEOTIDE SEQUENCE [LARGE SCALE GENOMIC DNA]</scope>
    <source>
        <strain evidence="9">JCM 21531</strain>
    </source>
</reference>
<comment type="caution">
    <text evidence="4">Lacks conserved residue(s) required for the propagation of feature annotation.</text>
</comment>
<dbReference type="EC" id="5.4.99.12" evidence="4"/>
<dbReference type="PANTHER" id="PTHR11142">
    <property type="entry name" value="PSEUDOURIDYLATE SYNTHASE"/>
    <property type="match status" value="1"/>
</dbReference>
<comment type="catalytic activity">
    <reaction evidence="4 7">
        <text>uridine(38/39/40) in tRNA = pseudouridine(38/39/40) in tRNA</text>
        <dbReference type="Rhea" id="RHEA:22376"/>
        <dbReference type="Rhea" id="RHEA-COMP:10085"/>
        <dbReference type="Rhea" id="RHEA-COMP:10087"/>
        <dbReference type="ChEBI" id="CHEBI:65314"/>
        <dbReference type="ChEBI" id="CHEBI:65315"/>
        <dbReference type="EC" id="5.4.99.12"/>
    </reaction>
</comment>
<evidence type="ECO:0000256" key="7">
    <source>
        <dbReference type="RuleBase" id="RU003792"/>
    </source>
</evidence>
<dbReference type="Pfam" id="PF01416">
    <property type="entry name" value="PseudoU_synth_1"/>
    <property type="match status" value="2"/>
</dbReference>
<dbReference type="InterPro" id="IPR020097">
    <property type="entry name" value="PsdUridine_synth_TruA_a/b_dom"/>
</dbReference>
<organism evidence="9 10">
    <name type="scientific">Acetivibrio straminisolvens JCM 21531</name>
    <dbReference type="NCBI Taxonomy" id="1294263"/>
    <lineage>
        <taxon>Bacteria</taxon>
        <taxon>Bacillati</taxon>
        <taxon>Bacillota</taxon>
        <taxon>Clostridia</taxon>
        <taxon>Eubacteriales</taxon>
        <taxon>Oscillospiraceae</taxon>
        <taxon>Acetivibrio</taxon>
    </lineage>
</organism>
<evidence type="ECO:0000256" key="1">
    <source>
        <dbReference type="ARBA" id="ARBA00009375"/>
    </source>
</evidence>
<feature type="active site" description="Nucleophile" evidence="4 5">
    <location>
        <position position="53"/>
    </location>
</feature>
<dbReference type="NCBIfam" id="TIGR00071">
    <property type="entry name" value="hisT_truA"/>
    <property type="match status" value="1"/>
</dbReference>
<feature type="domain" description="Pseudouridine synthase I TruA alpha/beta" evidence="8">
    <location>
        <begin position="144"/>
        <end position="213"/>
    </location>
</feature>